<organism evidence="9 10">
    <name type="scientific">Manduca sexta</name>
    <name type="common">Tobacco hawkmoth</name>
    <name type="synonym">Tobacco hornworm</name>
    <dbReference type="NCBI Taxonomy" id="7130"/>
    <lineage>
        <taxon>Eukaryota</taxon>
        <taxon>Metazoa</taxon>
        <taxon>Ecdysozoa</taxon>
        <taxon>Arthropoda</taxon>
        <taxon>Hexapoda</taxon>
        <taxon>Insecta</taxon>
        <taxon>Pterygota</taxon>
        <taxon>Neoptera</taxon>
        <taxon>Endopterygota</taxon>
        <taxon>Lepidoptera</taxon>
        <taxon>Glossata</taxon>
        <taxon>Ditrysia</taxon>
        <taxon>Bombycoidea</taxon>
        <taxon>Sphingidae</taxon>
        <taxon>Sphinginae</taxon>
        <taxon>Sphingini</taxon>
        <taxon>Manduca</taxon>
    </lineage>
</organism>
<feature type="active site" evidence="4">
    <location>
        <position position="345"/>
    </location>
</feature>
<evidence type="ECO:0000256" key="3">
    <source>
        <dbReference type="ARBA" id="ARBA00022801"/>
    </source>
</evidence>
<protein>
    <recommendedName>
        <fullName evidence="2">poly(ADP-ribose) glycohydrolase</fullName>
        <ecNumber evidence="2">3.2.1.143</ecNumber>
    </recommendedName>
</protein>
<dbReference type="Pfam" id="PF05028">
    <property type="entry name" value="PARG_cat_C"/>
    <property type="match status" value="1"/>
</dbReference>
<dbReference type="GO" id="GO:0004649">
    <property type="term" value="F:poly(ADP-ribose) glycohydrolase activity"/>
    <property type="evidence" value="ECO:0007669"/>
    <property type="project" value="UniProtKB-EC"/>
</dbReference>
<feature type="region of interest" description="Disordered" evidence="6">
    <location>
        <begin position="606"/>
        <end position="638"/>
    </location>
</feature>
<dbReference type="EMBL" id="JH668874">
    <property type="protein sequence ID" value="KAG6462643.1"/>
    <property type="molecule type" value="Genomic_DNA"/>
</dbReference>
<dbReference type="GO" id="GO:0005737">
    <property type="term" value="C:cytoplasm"/>
    <property type="evidence" value="ECO:0007669"/>
    <property type="project" value="TreeGrafter"/>
</dbReference>
<evidence type="ECO:0000256" key="1">
    <source>
        <dbReference type="ARBA" id="ARBA00009545"/>
    </source>
</evidence>
<dbReference type="InterPro" id="IPR046372">
    <property type="entry name" value="PARG_cat_C"/>
</dbReference>
<keyword evidence="10" id="KW-1185">Reference proteome</keyword>
<gene>
    <name evidence="9" type="ORF">O3G_MSEX013389</name>
</gene>
<accession>A0A921ZRT0</accession>
<evidence type="ECO:0000256" key="5">
    <source>
        <dbReference type="PIRSR" id="PIRSR607724-2"/>
    </source>
</evidence>
<dbReference type="GO" id="GO:0009225">
    <property type="term" value="P:nucleotide-sugar metabolic process"/>
    <property type="evidence" value="ECO:0007669"/>
    <property type="project" value="TreeGrafter"/>
</dbReference>
<evidence type="ECO:0000256" key="2">
    <source>
        <dbReference type="ARBA" id="ARBA00012255"/>
    </source>
</evidence>
<dbReference type="EC" id="3.2.1.143" evidence="2"/>
<dbReference type="PANTHER" id="PTHR12837:SF15">
    <property type="entry name" value="POLY(ADP-RIBOSE) GLYCOHYDROLASE"/>
    <property type="match status" value="1"/>
</dbReference>
<dbReference type="OrthoDB" id="1937899at2759"/>
<dbReference type="GO" id="GO:0005634">
    <property type="term" value="C:nucleus"/>
    <property type="evidence" value="ECO:0007669"/>
    <property type="project" value="TreeGrafter"/>
</dbReference>
<evidence type="ECO:0000313" key="10">
    <source>
        <dbReference type="Proteomes" id="UP000791440"/>
    </source>
</evidence>
<sequence length="704" mass="79960">MKCAQIYPLSYKGLYKISNIRRFIMSSESSEGSDSCWRGVPITEIYGSGSPWGSPEFPLVVPSRNHAVLYHVRGDGSADTPPKPQIGQDKWDQDHVRLPCSPESLYPVENSNGETRLKKRWKMIEHALQHPITNSKELAEAIISYNTKFKKIWKFKALHKFFNEYLEEEESQYFFDVTLPEIAKLALSLPKLVQSPIPLLKQNMNISISLSQQQISCLLANAFFCTYPRRNTRKRNTEYSSYPHINFSSLYECRGSSSVMEKLKCLCHYFKRVCTKVPVGVVTVWRRSAGDAVPAWDTQDASLAALPLHVDSETTIENAHGLIQVDFANRYLGGGVLTYGCVQEEIRFVICPELIVTMLFTEMMKPDEAVLILGCERYSEYSGYSNSFSWTGAHGDVTPRDSAGRRRCAVLAVDAKPYAADAYQYQRDMVDRELTKAWVGFSFHTEGQCEGLRYPGIGTGNWGCGAYRGSPRLKSLLQAMVCASLRRPMAYYTFGDPELRDEIIEMYNTLSRYNVTVGQLYKYLIQYSETDMKRTSLYSYLNQVVSQPSENNDQEFMDISSTSETSQLELSGSLQKEFLKDFGSPDMFSQESEPLVEIVVDTNDNKKASEQQSKRLHGDNSLRVDVSPPLQHEENKSLIQPSRLLDEMQKLDDSLQLHSSPSGQRSGIRHDADTSIRNKSQLDATAEMKKKVNKRITDYFSKKT</sequence>
<dbReference type="AlphaFoldDB" id="A0A921ZRT0"/>
<feature type="binding site" evidence="5">
    <location>
        <position position="384"/>
    </location>
    <ligand>
        <name>substrate</name>
    </ligand>
</feature>
<feature type="region of interest" description="Disordered" evidence="6">
    <location>
        <begin position="654"/>
        <end position="688"/>
    </location>
</feature>
<feature type="compositionally biased region" description="Polar residues" evidence="6">
    <location>
        <begin position="656"/>
        <end position="665"/>
    </location>
</feature>
<reference evidence="9" key="1">
    <citation type="journal article" date="2016" name="Insect Biochem. Mol. Biol.">
        <title>Multifaceted biological insights from a draft genome sequence of the tobacco hornworm moth, Manduca sexta.</title>
        <authorList>
            <person name="Kanost M.R."/>
            <person name="Arrese E.L."/>
            <person name="Cao X."/>
            <person name="Chen Y.R."/>
            <person name="Chellapilla S."/>
            <person name="Goldsmith M.R."/>
            <person name="Grosse-Wilde E."/>
            <person name="Heckel D.G."/>
            <person name="Herndon N."/>
            <person name="Jiang H."/>
            <person name="Papanicolaou A."/>
            <person name="Qu J."/>
            <person name="Soulages J.L."/>
            <person name="Vogel H."/>
            <person name="Walters J."/>
            <person name="Waterhouse R.M."/>
            <person name="Ahn S.J."/>
            <person name="Almeida F.C."/>
            <person name="An C."/>
            <person name="Aqrawi P."/>
            <person name="Bretschneider A."/>
            <person name="Bryant W.B."/>
            <person name="Bucks S."/>
            <person name="Chao H."/>
            <person name="Chevignon G."/>
            <person name="Christen J.M."/>
            <person name="Clarke D.F."/>
            <person name="Dittmer N.T."/>
            <person name="Ferguson L.C.F."/>
            <person name="Garavelou S."/>
            <person name="Gordon K.H.J."/>
            <person name="Gunaratna R.T."/>
            <person name="Han Y."/>
            <person name="Hauser F."/>
            <person name="He Y."/>
            <person name="Heidel-Fischer H."/>
            <person name="Hirsh A."/>
            <person name="Hu Y."/>
            <person name="Jiang H."/>
            <person name="Kalra D."/>
            <person name="Klinner C."/>
            <person name="Konig C."/>
            <person name="Kovar C."/>
            <person name="Kroll A.R."/>
            <person name="Kuwar S.S."/>
            <person name="Lee S.L."/>
            <person name="Lehman R."/>
            <person name="Li K."/>
            <person name="Li Z."/>
            <person name="Liang H."/>
            <person name="Lovelace S."/>
            <person name="Lu Z."/>
            <person name="Mansfield J.H."/>
            <person name="McCulloch K.J."/>
            <person name="Mathew T."/>
            <person name="Morton B."/>
            <person name="Muzny D.M."/>
            <person name="Neunemann D."/>
            <person name="Ongeri F."/>
            <person name="Pauchet Y."/>
            <person name="Pu L.L."/>
            <person name="Pyrousis I."/>
            <person name="Rao X.J."/>
            <person name="Redding A."/>
            <person name="Roesel C."/>
            <person name="Sanchez-Gracia A."/>
            <person name="Schaack S."/>
            <person name="Shukla A."/>
            <person name="Tetreau G."/>
            <person name="Wang Y."/>
            <person name="Xiong G.H."/>
            <person name="Traut W."/>
            <person name="Walsh T.K."/>
            <person name="Worley K.C."/>
            <person name="Wu D."/>
            <person name="Wu W."/>
            <person name="Wu Y.Q."/>
            <person name="Zhang X."/>
            <person name="Zou Z."/>
            <person name="Zucker H."/>
            <person name="Briscoe A.D."/>
            <person name="Burmester T."/>
            <person name="Clem R.J."/>
            <person name="Feyereisen R."/>
            <person name="Grimmelikhuijzen C.J.P."/>
            <person name="Hamodrakas S.J."/>
            <person name="Hansson B.S."/>
            <person name="Huguet E."/>
            <person name="Jermiin L.S."/>
            <person name="Lan Q."/>
            <person name="Lehman H.K."/>
            <person name="Lorenzen M."/>
            <person name="Merzendorfer H."/>
            <person name="Michalopoulos I."/>
            <person name="Morton D.B."/>
            <person name="Muthukrishnan S."/>
            <person name="Oakeshott J.G."/>
            <person name="Palmer W."/>
            <person name="Park Y."/>
            <person name="Passarelli A.L."/>
            <person name="Rozas J."/>
            <person name="Schwartz L.M."/>
            <person name="Smith W."/>
            <person name="Southgate A."/>
            <person name="Vilcinskas A."/>
            <person name="Vogt R."/>
            <person name="Wang P."/>
            <person name="Werren J."/>
            <person name="Yu X.Q."/>
            <person name="Zhou J.J."/>
            <person name="Brown S.J."/>
            <person name="Scherer S.E."/>
            <person name="Richards S."/>
            <person name="Blissard G.W."/>
        </authorList>
    </citation>
    <scope>NUCLEOTIDE SEQUENCE</scope>
</reference>
<dbReference type="Pfam" id="PF20811">
    <property type="entry name" value="PARG_cat_N"/>
    <property type="match status" value="1"/>
</dbReference>
<dbReference type="InterPro" id="IPR048362">
    <property type="entry name" value="PARG_helical"/>
</dbReference>
<dbReference type="Proteomes" id="UP000791440">
    <property type="component" value="Unassembled WGS sequence"/>
</dbReference>
<comment type="caution">
    <text evidence="9">The sequence shown here is derived from an EMBL/GenBank/DDBJ whole genome shotgun (WGS) entry which is preliminary data.</text>
</comment>
<dbReference type="InterPro" id="IPR007724">
    <property type="entry name" value="Poly_GlycHdrlase"/>
</dbReference>
<name>A0A921ZRT0_MANSE</name>
<feature type="active site" evidence="4">
    <location>
        <position position="344"/>
    </location>
</feature>
<reference evidence="9" key="2">
    <citation type="submission" date="2020-12" db="EMBL/GenBank/DDBJ databases">
        <authorList>
            <person name="Kanost M."/>
        </authorList>
    </citation>
    <scope>NUCLEOTIDE SEQUENCE</scope>
</reference>
<feature type="active site" evidence="4">
    <location>
        <position position="326"/>
    </location>
</feature>
<proteinExistence type="inferred from homology"/>
<evidence type="ECO:0000259" key="8">
    <source>
        <dbReference type="Pfam" id="PF20811"/>
    </source>
</evidence>
<evidence type="ECO:0000256" key="6">
    <source>
        <dbReference type="SAM" id="MobiDB-lite"/>
    </source>
</evidence>
<dbReference type="PANTHER" id="PTHR12837">
    <property type="entry name" value="POLY ADP-RIBOSE GLYCOHYDROLASE"/>
    <property type="match status" value="1"/>
</dbReference>
<comment type="similarity">
    <text evidence="1">Belongs to the poly(ADP-ribose) glycohydrolase family.</text>
</comment>
<dbReference type="GO" id="GO:0006282">
    <property type="term" value="P:regulation of DNA repair"/>
    <property type="evidence" value="ECO:0007669"/>
    <property type="project" value="InterPro"/>
</dbReference>
<evidence type="ECO:0000259" key="7">
    <source>
        <dbReference type="Pfam" id="PF05028"/>
    </source>
</evidence>
<evidence type="ECO:0000256" key="4">
    <source>
        <dbReference type="PIRSR" id="PIRSR607724-1"/>
    </source>
</evidence>
<dbReference type="GO" id="GO:0005975">
    <property type="term" value="P:carbohydrate metabolic process"/>
    <property type="evidence" value="ECO:0007669"/>
    <property type="project" value="InterPro"/>
</dbReference>
<feature type="binding site" evidence="5">
    <location>
        <position position="329"/>
    </location>
    <ligand>
        <name>substrate</name>
    </ligand>
</feature>
<dbReference type="GO" id="GO:1990966">
    <property type="term" value="P:ATP generation from poly-ADP-D-ribose"/>
    <property type="evidence" value="ECO:0007669"/>
    <property type="project" value="TreeGrafter"/>
</dbReference>
<feature type="domain" description="PARG catalytic Macro" evidence="7">
    <location>
        <begin position="294"/>
        <end position="500"/>
    </location>
</feature>
<keyword evidence="3" id="KW-0378">Hydrolase</keyword>
<feature type="compositionally biased region" description="Basic and acidic residues" evidence="6">
    <location>
        <begin position="606"/>
        <end position="622"/>
    </location>
</feature>
<evidence type="ECO:0000313" key="9">
    <source>
        <dbReference type="EMBL" id="KAG6462643.1"/>
    </source>
</evidence>
<feature type="domain" description="PARG helical" evidence="8">
    <location>
        <begin position="166"/>
        <end position="286"/>
    </location>
</feature>
<feature type="binding site" evidence="5">
    <location>
        <position position="343"/>
    </location>
    <ligand>
        <name>substrate</name>
    </ligand>
</feature>